<feature type="transmembrane region" description="Helical" evidence="9">
    <location>
        <begin position="169"/>
        <end position="187"/>
    </location>
</feature>
<dbReference type="InterPro" id="IPR003663">
    <property type="entry name" value="Sugar/inositol_transpt"/>
</dbReference>
<dbReference type="SUPFAM" id="SSF103473">
    <property type="entry name" value="MFS general substrate transporter"/>
    <property type="match status" value="1"/>
</dbReference>
<gene>
    <name evidence="11" type="ORF">B5V51_11220</name>
</gene>
<dbReference type="FunFam" id="1.20.1250.20:FF:000218">
    <property type="entry name" value="facilitated trehalose transporter Tret1"/>
    <property type="match status" value="1"/>
</dbReference>
<dbReference type="STRING" id="7102.A0A2A4IXX0"/>
<keyword evidence="3" id="KW-1003">Cell membrane</keyword>
<feature type="transmembrane region" description="Helical" evidence="9">
    <location>
        <begin position="386"/>
        <end position="407"/>
    </location>
</feature>
<dbReference type="AlphaFoldDB" id="A0A2A4IXX0"/>
<sequence length="451" mass="49091">MNCDLGRQYAIAACVCLGQFIFGLSTGWTAPILSKLQNLEETPLDHIITDEQASWIVSITFVGNLTGSYLAGYLSNAVGRKPCLFLGGVVFLLCFLIFGFSVHISMIYIGRIVAGLGCGILFVTNLVYLGELASTKIRGTLLTLTGLSSTFGTLIVYSIGPFVSYSWTNWIAAILSALYMAGIYFVVPETAAYQVMAGNKEEAMATLTSLGRKGDIDEVLATANEKPMSNFEQLSEMFTLKTNRKALFIIIILNILQQASGIMAMLSFVTIIFELTGSNMEAHISTIIIGVTQVFAASIAPILVDRSGRRILLLVSTAACSLSLVALGTYFYLYNTDHPVADSIQWLSLVSLMLYFIAYFSGFGIIPNTFIGEMFTDNCRSFGSTFTVSIGWLFGFVIATTFGYKLAAWGPAVIFWIYAGACAFTFFFSAVFVPETKGKSFLEIQKMLGSS</sequence>
<dbReference type="GO" id="GO:0005886">
    <property type="term" value="C:plasma membrane"/>
    <property type="evidence" value="ECO:0007669"/>
    <property type="project" value="UniProtKB-SubCell"/>
</dbReference>
<feature type="transmembrane region" description="Helical" evidence="9">
    <location>
        <begin position="53"/>
        <end position="71"/>
    </location>
</feature>
<dbReference type="PANTHER" id="PTHR48021">
    <property type="match status" value="1"/>
</dbReference>
<feature type="transmembrane region" description="Helical" evidence="9">
    <location>
        <begin position="141"/>
        <end position="163"/>
    </location>
</feature>
<evidence type="ECO:0000256" key="1">
    <source>
        <dbReference type="ARBA" id="ARBA00004651"/>
    </source>
</evidence>
<evidence type="ECO:0000256" key="3">
    <source>
        <dbReference type="ARBA" id="ARBA00022475"/>
    </source>
</evidence>
<feature type="transmembrane region" description="Helical" evidence="9">
    <location>
        <begin position="346"/>
        <end position="366"/>
    </location>
</feature>
<dbReference type="GO" id="GO:0022857">
    <property type="term" value="F:transmembrane transporter activity"/>
    <property type="evidence" value="ECO:0007669"/>
    <property type="project" value="InterPro"/>
</dbReference>
<dbReference type="PROSITE" id="PS00217">
    <property type="entry name" value="SUGAR_TRANSPORT_2"/>
    <property type="match status" value="1"/>
</dbReference>
<keyword evidence="4" id="KW-0762">Sugar transport</keyword>
<dbReference type="PROSITE" id="PS50850">
    <property type="entry name" value="MFS"/>
    <property type="match status" value="1"/>
</dbReference>
<evidence type="ECO:0000256" key="9">
    <source>
        <dbReference type="SAM" id="Phobius"/>
    </source>
</evidence>
<proteinExistence type="predicted"/>
<dbReference type="InterPro" id="IPR036259">
    <property type="entry name" value="MFS_trans_sf"/>
</dbReference>
<feature type="transmembrane region" description="Helical" evidence="9">
    <location>
        <begin position="83"/>
        <end position="102"/>
    </location>
</feature>
<organism evidence="11">
    <name type="scientific">Heliothis virescens</name>
    <name type="common">Tobacco budworm moth</name>
    <dbReference type="NCBI Taxonomy" id="7102"/>
    <lineage>
        <taxon>Eukaryota</taxon>
        <taxon>Metazoa</taxon>
        <taxon>Ecdysozoa</taxon>
        <taxon>Arthropoda</taxon>
        <taxon>Hexapoda</taxon>
        <taxon>Insecta</taxon>
        <taxon>Pterygota</taxon>
        <taxon>Neoptera</taxon>
        <taxon>Endopterygota</taxon>
        <taxon>Lepidoptera</taxon>
        <taxon>Glossata</taxon>
        <taxon>Ditrysia</taxon>
        <taxon>Noctuoidea</taxon>
        <taxon>Noctuidae</taxon>
        <taxon>Heliothinae</taxon>
        <taxon>Heliothis</taxon>
    </lineage>
</organism>
<reference evidence="11" key="1">
    <citation type="submission" date="2017-09" db="EMBL/GenBank/DDBJ databases">
        <title>Contemporary evolution of a Lepidopteran species, Heliothis virescens, in response to modern agricultural practices.</title>
        <authorList>
            <person name="Fritz M.L."/>
            <person name="Deyonke A.M."/>
            <person name="Papanicolaou A."/>
            <person name="Micinski S."/>
            <person name="Westbrook J."/>
            <person name="Gould F."/>
        </authorList>
    </citation>
    <scope>NUCLEOTIDE SEQUENCE [LARGE SCALE GENOMIC DNA]</scope>
    <source>
        <strain evidence="11">HvINT-</strain>
        <tissue evidence="11">Whole body</tissue>
    </source>
</reference>
<dbReference type="InterPro" id="IPR020846">
    <property type="entry name" value="MFS_dom"/>
</dbReference>
<name>A0A2A4IXX0_HELVI</name>
<feature type="transmembrane region" description="Helical" evidence="9">
    <location>
        <begin position="284"/>
        <end position="304"/>
    </location>
</feature>
<evidence type="ECO:0000256" key="8">
    <source>
        <dbReference type="ARBA" id="ARBA00023180"/>
    </source>
</evidence>
<keyword evidence="6 9" id="KW-1133">Transmembrane helix</keyword>
<dbReference type="InterPro" id="IPR005829">
    <property type="entry name" value="Sugar_transporter_CS"/>
</dbReference>
<evidence type="ECO:0000256" key="2">
    <source>
        <dbReference type="ARBA" id="ARBA00022448"/>
    </source>
</evidence>
<evidence type="ECO:0000259" key="10">
    <source>
        <dbReference type="PROSITE" id="PS50850"/>
    </source>
</evidence>
<keyword evidence="7 9" id="KW-0472">Membrane</keyword>
<dbReference type="EMBL" id="NWSH01005591">
    <property type="protein sequence ID" value="PCG64114.1"/>
    <property type="molecule type" value="Genomic_DNA"/>
</dbReference>
<keyword evidence="2" id="KW-0813">Transport</keyword>
<feature type="transmembrane region" description="Helical" evidence="9">
    <location>
        <begin position="311"/>
        <end position="334"/>
    </location>
</feature>
<dbReference type="InterPro" id="IPR050549">
    <property type="entry name" value="MFS_Trehalose_Transporter"/>
</dbReference>
<keyword evidence="8" id="KW-0325">Glycoprotein</keyword>
<evidence type="ECO:0000313" key="11">
    <source>
        <dbReference type="EMBL" id="PCG64114.1"/>
    </source>
</evidence>
<evidence type="ECO:0000256" key="6">
    <source>
        <dbReference type="ARBA" id="ARBA00022989"/>
    </source>
</evidence>
<feature type="transmembrane region" description="Helical" evidence="9">
    <location>
        <begin position="9"/>
        <end position="33"/>
    </location>
</feature>
<feature type="domain" description="Major facilitator superfamily (MFS) profile" evidence="10">
    <location>
        <begin position="11"/>
        <end position="437"/>
    </location>
</feature>
<protein>
    <recommendedName>
        <fullName evidence="10">Major facilitator superfamily (MFS) profile domain-containing protein</fullName>
    </recommendedName>
</protein>
<feature type="transmembrane region" description="Helical" evidence="9">
    <location>
        <begin position="108"/>
        <end position="129"/>
    </location>
</feature>
<dbReference type="InterPro" id="IPR005828">
    <property type="entry name" value="MFS_sugar_transport-like"/>
</dbReference>
<comment type="subcellular location">
    <subcellularLocation>
        <location evidence="1">Cell membrane</location>
        <topology evidence="1">Multi-pass membrane protein</topology>
    </subcellularLocation>
</comment>
<feature type="transmembrane region" description="Helical" evidence="9">
    <location>
        <begin position="246"/>
        <end position="272"/>
    </location>
</feature>
<dbReference type="PANTHER" id="PTHR48021:SF47">
    <property type="entry name" value="GH17672P"/>
    <property type="match status" value="1"/>
</dbReference>
<comment type="caution">
    <text evidence="11">The sequence shown here is derived from an EMBL/GenBank/DDBJ whole genome shotgun (WGS) entry which is preliminary data.</text>
</comment>
<evidence type="ECO:0000256" key="5">
    <source>
        <dbReference type="ARBA" id="ARBA00022692"/>
    </source>
</evidence>
<evidence type="ECO:0000256" key="4">
    <source>
        <dbReference type="ARBA" id="ARBA00022597"/>
    </source>
</evidence>
<dbReference type="PRINTS" id="PR00171">
    <property type="entry name" value="SUGRTRNSPORT"/>
</dbReference>
<dbReference type="Gene3D" id="1.20.1250.20">
    <property type="entry name" value="MFS general substrate transporter like domains"/>
    <property type="match status" value="1"/>
</dbReference>
<keyword evidence="5 9" id="KW-0812">Transmembrane</keyword>
<feature type="transmembrane region" description="Helical" evidence="9">
    <location>
        <begin position="413"/>
        <end position="433"/>
    </location>
</feature>
<accession>A0A2A4IXX0</accession>
<dbReference type="Pfam" id="PF00083">
    <property type="entry name" value="Sugar_tr"/>
    <property type="match status" value="1"/>
</dbReference>
<evidence type="ECO:0000256" key="7">
    <source>
        <dbReference type="ARBA" id="ARBA00023136"/>
    </source>
</evidence>